<keyword evidence="3" id="KW-1185">Reference proteome</keyword>
<evidence type="ECO:0000313" key="3">
    <source>
        <dbReference type="Proteomes" id="UP000010931"/>
    </source>
</evidence>
<evidence type="ECO:0000256" key="1">
    <source>
        <dbReference type="SAM" id="MobiDB-lite"/>
    </source>
</evidence>
<proteinExistence type="predicted"/>
<organism evidence="2 3">
    <name type="scientific">Streptomyces turgidiscabies (strain Car8)</name>
    <dbReference type="NCBI Taxonomy" id="698760"/>
    <lineage>
        <taxon>Bacteria</taxon>
        <taxon>Bacillati</taxon>
        <taxon>Actinomycetota</taxon>
        <taxon>Actinomycetes</taxon>
        <taxon>Kitasatosporales</taxon>
        <taxon>Streptomycetaceae</taxon>
        <taxon>Streptomyces</taxon>
    </lineage>
</organism>
<feature type="region of interest" description="Disordered" evidence="1">
    <location>
        <begin position="24"/>
        <end position="45"/>
    </location>
</feature>
<dbReference type="AlphaFoldDB" id="L7FAF4"/>
<sequence length="45" mass="5270">MADGGWRSLSDKTQKDTARCYLHPVDWTKRGQSEPKKRASKHRKK</sequence>
<dbReference type="PATRIC" id="fig|698760.3.peg.3035"/>
<dbReference type="Proteomes" id="UP000010931">
    <property type="component" value="Unassembled WGS sequence"/>
</dbReference>
<name>L7FAF4_STRT8</name>
<dbReference type="EMBL" id="AEJB01000224">
    <property type="protein sequence ID" value="ELP68237.1"/>
    <property type="molecule type" value="Genomic_DNA"/>
</dbReference>
<gene>
    <name evidence="2" type="ORF">STRTUCAR8_04182</name>
</gene>
<comment type="caution">
    <text evidence="2">The sequence shown here is derived from an EMBL/GenBank/DDBJ whole genome shotgun (WGS) entry which is preliminary data.</text>
</comment>
<accession>L7FAF4</accession>
<reference evidence="2 3" key="1">
    <citation type="journal article" date="2011" name="Plasmid">
        <title>Streptomyces turgidiscabies Car8 contains a modular pathogenicity island that shares virulence genes with other actinobacterial plant pathogens.</title>
        <authorList>
            <person name="Huguet-Tapia J.C."/>
            <person name="Badger J.H."/>
            <person name="Loria R."/>
            <person name="Pettis G.S."/>
        </authorList>
    </citation>
    <scope>NUCLEOTIDE SEQUENCE [LARGE SCALE GENOMIC DNA]</scope>
    <source>
        <strain evidence="2 3">Car8</strain>
    </source>
</reference>
<protein>
    <submittedName>
        <fullName evidence="2">Uncharacterized protein</fullName>
    </submittedName>
</protein>
<evidence type="ECO:0000313" key="2">
    <source>
        <dbReference type="EMBL" id="ELP68237.1"/>
    </source>
</evidence>
<feature type="compositionally biased region" description="Basic and acidic residues" evidence="1">
    <location>
        <begin position="26"/>
        <end position="37"/>
    </location>
</feature>